<sequence length="43" mass="5057">MKQGVYMEELTFLFTYWSRSCEGQMKSHGVPIYYTSLNDVMGK</sequence>
<dbReference type="AlphaFoldDB" id="A0A0K2TGB8"/>
<dbReference type="EMBL" id="HACA01007539">
    <property type="protein sequence ID" value="CDW24900.1"/>
    <property type="molecule type" value="Transcribed_RNA"/>
</dbReference>
<organism evidence="1">
    <name type="scientific">Lepeophtheirus salmonis</name>
    <name type="common">Salmon louse</name>
    <name type="synonym">Caligus salmonis</name>
    <dbReference type="NCBI Taxonomy" id="72036"/>
    <lineage>
        <taxon>Eukaryota</taxon>
        <taxon>Metazoa</taxon>
        <taxon>Ecdysozoa</taxon>
        <taxon>Arthropoda</taxon>
        <taxon>Crustacea</taxon>
        <taxon>Multicrustacea</taxon>
        <taxon>Hexanauplia</taxon>
        <taxon>Copepoda</taxon>
        <taxon>Siphonostomatoida</taxon>
        <taxon>Caligidae</taxon>
        <taxon>Lepeophtheirus</taxon>
    </lineage>
</organism>
<reference evidence="1" key="1">
    <citation type="submission" date="2014-05" db="EMBL/GenBank/DDBJ databases">
        <authorList>
            <person name="Chronopoulou M."/>
        </authorList>
    </citation>
    <scope>NUCLEOTIDE SEQUENCE</scope>
    <source>
        <tissue evidence="1">Whole organism</tissue>
    </source>
</reference>
<evidence type="ECO:0000313" key="1">
    <source>
        <dbReference type="EMBL" id="CDW24900.1"/>
    </source>
</evidence>
<accession>A0A0K2TGB8</accession>
<proteinExistence type="predicted"/>
<name>A0A0K2TGB8_LEPSM</name>
<protein>
    <submittedName>
        <fullName evidence="1">Uncharacterized protein</fullName>
    </submittedName>
</protein>